<sequence length="200" mass="23310">MTNPRTYLSDLITNPSARHLADILRDERSRSTDCDYHRSLSCYDFDDFDFDPHPLSQNRLNQAQDWIIVTPEELDEFEIIPTDGKDVIVMSSLGKLYSVEPLYSSDLSQENDYCDFSEPQSIATSPMYGRPLCFNDLELFYPHERDYRRSSISPPPSERGFQAYRSNPPSTRQSRNMGQNSDLYDELDTMHNFLRSCKTY</sequence>
<keyword evidence="3" id="KW-1185">Reference proteome</keyword>
<comment type="caution">
    <text evidence="2">The sequence shown here is derived from an EMBL/GenBank/DDBJ whole genome shotgun (WGS) entry which is preliminary data.</text>
</comment>
<feature type="region of interest" description="Disordered" evidence="1">
    <location>
        <begin position="148"/>
        <end position="182"/>
    </location>
</feature>
<dbReference type="Proteomes" id="UP001281761">
    <property type="component" value="Unassembled WGS sequence"/>
</dbReference>
<evidence type="ECO:0000313" key="3">
    <source>
        <dbReference type="Proteomes" id="UP001281761"/>
    </source>
</evidence>
<accession>A0ABQ9YK21</accession>
<protein>
    <submittedName>
        <fullName evidence="2">Uncharacterized protein</fullName>
    </submittedName>
</protein>
<organism evidence="2 3">
    <name type="scientific">Blattamonas nauphoetae</name>
    <dbReference type="NCBI Taxonomy" id="2049346"/>
    <lineage>
        <taxon>Eukaryota</taxon>
        <taxon>Metamonada</taxon>
        <taxon>Preaxostyla</taxon>
        <taxon>Oxymonadida</taxon>
        <taxon>Blattamonas</taxon>
    </lineage>
</organism>
<proteinExistence type="predicted"/>
<gene>
    <name evidence="2" type="ORF">BLNAU_636</name>
</gene>
<dbReference type="EMBL" id="JARBJD010000003">
    <property type="protein sequence ID" value="KAK2964105.1"/>
    <property type="molecule type" value="Genomic_DNA"/>
</dbReference>
<evidence type="ECO:0000256" key="1">
    <source>
        <dbReference type="SAM" id="MobiDB-lite"/>
    </source>
</evidence>
<reference evidence="2 3" key="1">
    <citation type="journal article" date="2022" name="bioRxiv">
        <title>Genomics of Preaxostyla Flagellates Illuminates Evolutionary Transitions and the Path Towards Mitochondrial Loss.</title>
        <authorList>
            <person name="Novak L.V.F."/>
            <person name="Treitli S.C."/>
            <person name="Pyrih J."/>
            <person name="Halakuc P."/>
            <person name="Pipaliya S.V."/>
            <person name="Vacek V."/>
            <person name="Brzon O."/>
            <person name="Soukal P."/>
            <person name="Eme L."/>
            <person name="Dacks J.B."/>
            <person name="Karnkowska A."/>
            <person name="Elias M."/>
            <person name="Hampl V."/>
        </authorList>
    </citation>
    <scope>NUCLEOTIDE SEQUENCE [LARGE SCALE GENOMIC DNA]</scope>
    <source>
        <strain evidence="2">NAU3</strain>
        <tissue evidence="2">Gut</tissue>
    </source>
</reference>
<evidence type="ECO:0000313" key="2">
    <source>
        <dbReference type="EMBL" id="KAK2964105.1"/>
    </source>
</evidence>
<feature type="compositionally biased region" description="Polar residues" evidence="1">
    <location>
        <begin position="164"/>
        <end position="182"/>
    </location>
</feature>
<name>A0ABQ9YK21_9EUKA</name>